<organism evidence="1">
    <name type="scientific">Arundo donax</name>
    <name type="common">Giant reed</name>
    <name type="synonym">Donax arundinaceus</name>
    <dbReference type="NCBI Taxonomy" id="35708"/>
    <lineage>
        <taxon>Eukaryota</taxon>
        <taxon>Viridiplantae</taxon>
        <taxon>Streptophyta</taxon>
        <taxon>Embryophyta</taxon>
        <taxon>Tracheophyta</taxon>
        <taxon>Spermatophyta</taxon>
        <taxon>Magnoliopsida</taxon>
        <taxon>Liliopsida</taxon>
        <taxon>Poales</taxon>
        <taxon>Poaceae</taxon>
        <taxon>PACMAD clade</taxon>
        <taxon>Arundinoideae</taxon>
        <taxon>Arundineae</taxon>
        <taxon>Arundo</taxon>
    </lineage>
</organism>
<proteinExistence type="predicted"/>
<protein>
    <submittedName>
        <fullName evidence="1">Uncharacterized protein</fullName>
    </submittedName>
</protein>
<dbReference type="EMBL" id="GBRH01209337">
    <property type="protein sequence ID" value="JAD88558.1"/>
    <property type="molecule type" value="Transcribed_RNA"/>
</dbReference>
<dbReference type="AlphaFoldDB" id="A0A0A9DPE2"/>
<accession>A0A0A9DPE2</accession>
<reference evidence="1" key="2">
    <citation type="journal article" date="2015" name="Data Brief">
        <title>Shoot transcriptome of the giant reed, Arundo donax.</title>
        <authorList>
            <person name="Barrero R.A."/>
            <person name="Guerrero F.D."/>
            <person name="Moolhuijzen P."/>
            <person name="Goolsby J.A."/>
            <person name="Tidwell J."/>
            <person name="Bellgard S.E."/>
            <person name="Bellgard M.I."/>
        </authorList>
    </citation>
    <scope>NUCLEOTIDE SEQUENCE</scope>
    <source>
        <tissue evidence="1">Shoot tissue taken approximately 20 cm above the soil surface</tissue>
    </source>
</reference>
<evidence type="ECO:0000313" key="1">
    <source>
        <dbReference type="EMBL" id="JAD88558.1"/>
    </source>
</evidence>
<name>A0A0A9DPE2_ARUDO</name>
<sequence>MCRNYVTLFSLKSAALLKVWYRSRQMSH</sequence>
<reference evidence="1" key="1">
    <citation type="submission" date="2014-09" db="EMBL/GenBank/DDBJ databases">
        <authorList>
            <person name="Magalhaes I.L.F."/>
            <person name="Oliveira U."/>
            <person name="Santos F.R."/>
            <person name="Vidigal T.H.D.A."/>
            <person name="Brescovit A.D."/>
            <person name="Santos A.J."/>
        </authorList>
    </citation>
    <scope>NUCLEOTIDE SEQUENCE</scope>
    <source>
        <tissue evidence="1">Shoot tissue taken approximately 20 cm above the soil surface</tissue>
    </source>
</reference>